<accession>K1RR93</accession>
<dbReference type="EMBL" id="AJWY01012014">
    <property type="protein sequence ID" value="EKC51147.1"/>
    <property type="molecule type" value="Genomic_DNA"/>
</dbReference>
<dbReference type="GO" id="GO:0003949">
    <property type="term" value="F:1-(5-phosphoribosyl)-5-[(5-phosphoribosylamino)methylideneamino]imidazole-4-carboxamide isomerase activity"/>
    <property type="evidence" value="ECO:0007669"/>
    <property type="project" value="UniProtKB-EC"/>
</dbReference>
<dbReference type="InterPro" id="IPR006062">
    <property type="entry name" value="His_biosynth"/>
</dbReference>
<evidence type="ECO:0000313" key="1">
    <source>
        <dbReference type="EMBL" id="EKC51147.1"/>
    </source>
</evidence>
<comment type="caution">
    <text evidence="1">The sequence shown here is derived from an EMBL/GenBank/DDBJ whole genome shotgun (WGS) entry which is preliminary data.</text>
</comment>
<keyword evidence="1" id="KW-0413">Isomerase</keyword>
<organism evidence="1">
    <name type="scientific">human gut metagenome</name>
    <dbReference type="NCBI Taxonomy" id="408170"/>
    <lineage>
        <taxon>unclassified sequences</taxon>
        <taxon>metagenomes</taxon>
        <taxon>organismal metagenomes</taxon>
    </lineage>
</organism>
<protein>
    <submittedName>
        <fullName evidence="1">Protein containing Histidine biosynthesis domain protein</fullName>
        <ecNumber evidence="1">5.3.1.16</ecNumber>
    </submittedName>
</protein>
<proteinExistence type="predicted"/>
<dbReference type="InterPro" id="IPR013785">
    <property type="entry name" value="Aldolase_TIM"/>
</dbReference>
<gene>
    <name evidence="1" type="ORF">LEA_17547</name>
</gene>
<dbReference type="GO" id="GO:0000105">
    <property type="term" value="P:L-histidine biosynthetic process"/>
    <property type="evidence" value="ECO:0007669"/>
    <property type="project" value="InterPro"/>
</dbReference>
<feature type="non-terminal residue" evidence="1">
    <location>
        <position position="50"/>
    </location>
</feature>
<sequence>MKLYPAIDLRGGQAVRLYQGDYDQMTVYNADPAAQAREFIAAGAKYLHVV</sequence>
<dbReference type="AlphaFoldDB" id="K1RR93"/>
<reference evidence="1" key="1">
    <citation type="journal article" date="2013" name="Environ. Microbiol.">
        <title>Microbiota from the distal guts of lean and obese adolescents exhibit partial functional redundancy besides clear differences in community structure.</title>
        <authorList>
            <person name="Ferrer M."/>
            <person name="Ruiz A."/>
            <person name="Lanza F."/>
            <person name="Haange S.B."/>
            <person name="Oberbach A."/>
            <person name="Till H."/>
            <person name="Bargiela R."/>
            <person name="Campoy C."/>
            <person name="Segura M.T."/>
            <person name="Richter M."/>
            <person name="von Bergen M."/>
            <person name="Seifert J."/>
            <person name="Suarez A."/>
        </authorList>
    </citation>
    <scope>NUCLEOTIDE SEQUENCE</scope>
</reference>
<dbReference type="SUPFAM" id="SSF51366">
    <property type="entry name" value="Ribulose-phoshate binding barrel"/>
    <property type="match status" value="1"/>
</dbReference>
<dbReference type="Gene3D" id="3.20.20.70">
    <property type="entry name" value="Aldolase class I"/>
    <property type="match status" value="1"/>
</dbReference>
<dbReference type="EC" id="5.3.1.16" evidence="1"/>
<dbReference type="InterPro" id="IPR011060">
    <property type="entry name" value="RibuloseP-bd_barrel"/>
</dbReference>
<name>K1RR93_9ZZZZ</name>
<dbReference type="Pfam" id="PF00977">
    <property type="entry name" value="His_biosynth"/>
    <property type="match status" value="1"/>
</dbReference>